<feature type="compositionally biased region" description="Low complexity" evidence="1">
    <location>
        <begin position="341"/>
        <end position="364"/>
    </location>
</feature>
<dbReference type="GeneID" id="54480644"/>
<dbReference type="InterPro" id="IPR011043">
    <property type="entry name" value="Gal_Oxase/kelch_b-propeller"/>
</dbReference>
<dbReference type="Proteomes" id="UP000799437">
    <property type="component" value="Unassembled WGS sequence"/>
</dbReference>
<evidence type="ECO:0000256" key="1">
    <source>
        <dbReference type="SAM" id="MobiDB-lite"/>
    </source>
</evidence>
<feature type="region of interest" description="Disordered" evidence="1">
    <location>
        <begin position="433"/>
        <end position="453"/>
    </location>
</feature>
<dbReference type="Gene3D" id="2.120.10.80">
    <property type="entry name" value="Kelch-type beta propeller"/>
    <property type="match status" value="1"/>
</dbReference>
<feature type="compositionally biased region" description="Polar residues" evidence="1">
    <location>
        <begin position="659"/>
        <end position="670"/>
    </location>
</feature>
<feature type="region of interest" description="Disordered" evidence="1">
    <location>
        <begin position="520"/>
        <end position="581"/>
    </location>
</feature>
<feature type="region of interest" description="Disordered" evidence="1">
    <location>
        <begin position="628"/>
        <end position="677"/>
    </location>
</feature>
<dbReference type="RefSeq" id="XP_033604136.1">
    <property type="nucleotide sequence ID" value="XM_033739590.1"/>
</dbReference>
<accession>A0A6A6WHV9</accession>
<feature type="region of interest" description="Disordered" evidence="1">
    <location>
        <begin position="338"/>
        <end position="364"/>
    </location>
</feature>
<sequence>MSLPKPQTELKGQCSVVYQNTLFVYSPDAFQSIELSEGAAWASLDKGTSIAGAQCVNVVSADNPDADALFIVGGRPIAEDIITAYPGLQRYSYKDKKWDWIRPGDWVTQNRQNHGAAYLNSTKQLLVYAGSQSGDTGPSSATFLISTEPPYAVSATSSSAPPSVNPILLPWNDTTTIVLGGSEQNKNVYTFSSPGGWQELGVDLEQGIHQATMQTTVIAGDDGSKVLEVFDMGSTPNVVKRVVLLGKDGQVAPFGQTVGPPPTSRTKRLDVNNWPEYNATYAPSTSRTGFSVASAPNGYAVISGGNVDDPLCIFDQRQNSWVNATALFAGSQVIVTGEPDPSTTPTPSAIATPTSSATPSTTPVVASDGKDRMLTVLGATLGTIFGIAAILLVILLLLRWKRLKRERAQGDDYIEKEGRLSFADRGADFMKEAGISNRDSPSGRKPWQTSMNGSHSSLAIITGRAGQGHKRAQGSDASTAGLTLHKGPLGYNDAVEMTRIKEHPSDDALRKEIGGGMLTPAAAKSAPKQGQRSSGWSRYFSGNEATNLANMRTDRSTYASDRTSGNSESNYTSSRIGSQPLQQIAPLDVKFENQRISRVATGSPTLGHSHEDLHGQQAQLARANSLNGSVSSLGADDDHHAEATQGWSPVPPSNWLDRPTSSTYTDSNRGSGFPIQDGASSFYNSDYSSSRNVDRDTISDLYARPAIPVGRESTVTVFPRGTPATQQSRGPNGKTQGDMSWLNLGVGNH</sequence>
<evidence type="ECO:0000256" key="2">
    <source>
        <dbReference type="SAM" id="Phobius"/>
    </source>
</evidence>
<dbReference type="AlphaFoldDB" id="A0A6A6WHV9"/>
<feature type="transmembrane region" description="Helical" evidence="2">
    <location>
        <begin position="373"/>
        <end position="398"/>
    </location>
</feature>
<proteinExistence type="predicted"/>
<dbReference type="SUPFAM" id="SSF50965">
    <property type="entry name" value="Galactose oxidase, central domain"/>
    <property type="match status" value="1"/>
</dbReference>
<evidence type="ECO:0000313" key="3">
    <source>
        <dbReference type="EMBL" id="KAF2761685.1"/>
    </source>
</evidence>
<keyword evidence="4" id="KW-1185">Reference proteome</keyword>
<evidence type="ECO:0000313" key="4">
    <source>
        <dbReference type="Proteomes" id="UP000799437"/>
    </source>
</evidence>
<gene>
    <name evidence="3" type="ORF">EJ05DRAFT_181926</name>
</gene>
<reference evidence="3" key="1">
    <citation type="journal article" date="2020" name="Stud. Mycol.">
        <title>101 Dothideomycetes genomes: a test case for predicting lifestyles and emergence of pathogens.</title>
        <authorList>
            <person name="Haridas S."/>
            <person name="Albert R."/>
            <person name="Binder M."/>
            <person name="Bloem J."/>
            <person name="Labutti K."/>
            <person name="Salamov A."/>
            <person name="Andreopoulos B."/>
            <person name="Baker S."/>
            <person name="Barry K."/>
            <person name="Bills G."/>
            <person name="Bluhm B."/>
            <person name="Cannon C."/>
            <person name="Castanera R."/>
            <person name="Culley D."/>
            <person name="Daum C."/>
            <person name="Ezra D."/>
            <person name="Gonzalez J."/>
            <person name="Henrissat B."/>
            <person name="Kuo A."/>
            <person name="Liang C."/>
            <person name="Lipzen A."/>
            <person name="Lutzoni F."/>
            <person name="Magnuson J."/>
            <person name="Mondo S."/>
            <person name="Nolan M."/>
            <person name="Ohm R."/>
            <person name="Pangilinan J."/>
            <person name="Park H.-J."/>
            <person name="Ramirez L."/>
            <person name="Alfaro M."/>
            <person name="Sun H."/>
            <person name="Tritt A."/>
            <person name="Yoshinaga Y."/>
            <person name="Zwiers L.-H."/>
            <person name="Turgeon B."/>
            <person name="Goodwin S."/>
            <person name="Spatafora J."/>
            <person name="Crous P."/>
            <person name="Grigoriev I."/>
        </authorList>
    </citation>
    <scope>NUCLEOTIDE SEQUENCE</scope>
    <source>
        <strain evidence="3">CBS 121739</strain>
    </source>
</reference>
<protein>
    <recommendedName>
        <fullName evidence="5">Pre-mRNA splicing factor CLF1</fullName>
    </recommendedName>
</protein>
<name>A0A6A6WHV9_9PEZI</name>
<feature type="compositionally biased region" description="Polar residues" evidence="1">
    <location>
        <begin position="543"/>
        <end position="581"/>
    </location>
</feature>
<keyword evidence="2" id="KW-0812">Transmembrane</keyword>
<dbReference type="EMBL" id="ML996566">
    <property type="protein sequence ID" value="KAF2761685.1"/>
    <property type="molecule type" value="Genomic_DNA"/>
</dbReference>
<dbReference type="InterPro" id="IPR015915">
    <property type="entry name" value="Kelch-typ_b-propeller"/>
</dbReference>
<dbReference type="OrthoDB" id="5352000at2759"/>
<evidence type="ECO:0008006" key="5">
    <source>
        <dbReference type="Google" id="ProtNLM"/>
    </source>
</evidence>
<keyword evidence="2" id="KW-0472">Membrane</keyword>
<organism evidence="3 4">
    <name type="scientific">Pseudovirgaria hyperparasitica</name>
    <dbReference type="NCBI Taxonomy" id="470096"/>
    <lineage>
        <taxon>Eukaryota</taxon>
        <taxon>Fungi</taxon>
        <taxon>Dikarya</taxon>
        <taxon>Ascomycota</taxon>
        <taxon>Pezizomycotina</taxon>
        <taxon>Dothideomycetes</taxon>
        <taxon>Dothideomycetes incertae sedis</taxon>
        <taxon>Acrospermales</taxon>
        <taxon>Acrospermaceae</taxon>
        <taxon>Pseudovirgaria</taxon>
    </lineage>
</organism>
<feature type="compositionally biased region" description="Polar residues" evidence="1">
    <location>
        <begin position="723"/>
        <end position="738"/>
    </location>
</feature>
<keyword evidence="2" id="KW-1133">Transmembrane helix</keyword>
<feature type="region of interest" description="Disordered" evidence="1">
    <location>
        <begin position="717"/>
        <end position="749"/>
    </location>
</feature>